<keyword evidence="6" id="KW-0411">Iron-sulfur</keyword>
<dbReference type="GO" id="GO:0051539">
    <property type="term" value="F:4 iron, 4 sulfur cluster binding"/>
    <property type="evidence" value="ECO:0007669"/>
    <property type="project" value="UniProtKB-KW"/>
</dbReference>
<evidence type="ECO:0000256" key="2">
    <source>
        <dbReference type="ARBA" id="ARBA00009173"/>
    </source>
</evidence>
<sequence length="189" mass="20799">MWSLVKKRLQTAVATRSVQELMEESSEIVDDRLYSKEDLLNRFNRLASTTFGGALHVRHVDTGSCNACEWELNALLNPVYDITRLRIDFVASPRHADVLAVTGGVTRNLLEALRKTYEATPSPKAIIAIGGCAIGDGIIGKTYAQEGSITPFAPLHINVPGCPPRPQDIMKGLLYAMEYLQEEVKKNGS</sequence>
<comment type="caution">
    <text evidence="8">The sequence shown here is derived from an EMBL/GenBank/DDBJ whole genome shotgun (WGS) entry which is preliminary data.</text>
</comment>
<dbReference type="PANTHER" id="PTHR42989">
    <property type="entry name" value="HYDROGENASE-4 COMPONENT I"/>
    <property type="match status" value="1"/>
</dbReference>
<comment type="cofactor">
    <cofactor evidence="1">
        <name>[4Fe-4S] cluster</name>
        <dbReference type="ChEBI" id="CHEBI:49883"/>
    </cofactor>
</comment>
<dbReference type="EMBL" id="JALBUF010000001">
    <property type="protein sequence ID" value="MCI0182294.1"/>
    <property type="molecule type" value="Genomic_DNA"/>
</dbReference>
<dbReference type="Pfam" id="PF01058">
    <property type="entry name" value="Oxidored_q6"/>
    <property type="match status" value="1"/>
</dbReference>
<evidence type="ECO:0000256" key="3">
    <source>
        <dbReference type="ARBA" id="ARBA00022485"/>
    </source>
</evidence>
<evidence type="ECO:0000256" key="1">
    <source>
        <dbReference type="ARBA" id="ARBA00001966"/>
    </source>
</evidence>
<keyword evidence="5" id="KW-0408">Iron</keyword>
<evidence type="ECO:0000313" key="9">
    <source>
        <dbReference type="Proteomes" id="UP001139263"/>
    </source>
</evidence>
<evidence type="ECO:0000256" key="5">
    <source>
        <dbReference type="ARBA" id="ARBA00023004"/>
    </source>
</evidence>
<gene>
    <name evidence="8" type="primary">hycG</name>
    <name evidence="8" type="ORF">MM817_00553</name>
</gene>
<dbReference type="Gene3D" id="3.40.50.12280">
    <property type="match status" value="1"/>
</dbReference>
<organism evidence="8 9">
    <name type="scientific">Sulfoacidibacillus ferrooxidans</name>
    <dbReference type="NCBI Taxonomy" id="2005001"/>
    <lineage>
        <taxon>Bacteria</taxon>
        <taxon>Bacillati</taxon>
        <taxon>Bacillota</taxon>
        <taxon>Bacilli</taxon>
        <taxon>Bacillales</taxon>
        <taxon>Alicyclobacillaceae</taxon>
        <taxon>Sulfoacidibacillus</taxon>
    </lineage>
</organism>
<evidence type="ECO:0000259" key="7">
    <source>
        <dbReference type="Pfam" id="PF01058"/>
    </source>
</evidence>
<keyword evidence="4" id="KW-0479">Metal-binding</keyword>
<evidence type="ECO:0000313" key="8">
    <source>
        <dbReference type="EMBL" id="MCI0182294.1"/>
    </source>
</evidence>
<dbReference type="Proteomes" id="UP001139263">
    <property type="component" value="Unassembled WGS sequence"/>
</dbReference>
<feature type="domain" description="NADH:ubiquinone oxidoreductase-like 20kDa subunit" evidence="7">
    <location>
        <begin position="65"/>
        <end position="175"/>
    </location>
</feature>
<dbReference type="SUPFAM" id="SSF56770">
    <property type="entry name" value="HydA/Nqo6-like"/>
    <property type="match status" value="1"/>
</dbReference>
<proteinExistence type="inferred from homology"/>
<dbReference type="GO" id="GO:0046872">
    <property type="term" value="F:metal ion binding"/>
    <property type="evidence" value="ECO:0007669"/>
    <property type="project" value="UniProtKB-KW"/>
</dbReference>
<reference evidence="8" key="1">
    <citation type="submission" date="2022-03" db="EMBL/GenBank/DDBJ databases">
        <title>Draft Genome Sequence of Firmicute Strain S0AB, a Heterotrophic Iron/Sulfur-Oxidizing Extreme Acidophile.</title>
        <authorList>
            <person name="Vergara E."/>
            <person name="Pakostova E."/>
            <person name="Johnson D.B."/>
            <person name="Holmes D.S."/>
        </authorList>
    </citation>
    <scope>NUCLEOTIDE SEQUENCE</scope>
    <source>
        <strain evidence="8">S0AB</strain>
    </source>
</reference>
<dbReference type="AlphaFoldDB" id="A0A9X1V6R1"/>
<protein>
    <submittedName>
        <fullName evidence="8">Formate hydrogenlyase subunit 7</fullName>
    </submittedName>
</protein>
<dbReference type="InterPro" id="IPR006137">
    <property type="entry name" value="NADH_UbQ_OxRdtase-like_20kDa"/>
</dbReference>
<comment type="similarity">
    <text evidence="2">Belongs to the complex I 20 kDa subunit family.</text>
</comment>
<dbReference type="PANTHER" id="PTHR42989:SF1">
    <property type="entry name" value="FORMATE HYDROGENLYASE SUBUNIT 7-RELATED"/>
    <property type="match status" value="1"/>
</dbReference>
<dbReference type="RefSeq" id="WP_241711898.1">
    <property type="nucleotide sequence ID" value="NZ_JALBUF010000001.1"/>
</dbReference>
<keyword evidence="3" id="KW-0004">4Fe-4S</keyword>
<evidence type="ECO:0000256" key="6">
    <source>
        <dbReference type="ARBA" id="ARBA00023014"/>
    </source>
</evidence>
<keyword evidence="9" id="KW-1185">Reference proteome</keyword>
<dbReference type="InterPro" id="IPR052375">
    <property type="entry name" value="Complex_I_20kDa-like"/>
</dbReference>
<evidence type="ECO:0000256" key="4">
    <source>
        <dbReference type="ARBA" id="ARBA00022723"/>
    </source>
</evidence>
<accession>A0A9X1V6R1</accession>
<name>A0A9X1V6R1_9BACL</name>